<dbReference type="AlphaFoldDB" id="A0A973W4R2"/>
<evidence type="ECO:0000313" key="2">
    <source>
        <dbReference type="EMBL" id="WXC82602.1"/>
    </source>
</evidence>
<sequence>MAGSDEIRIEYTYTIRITASSINLDTKYITAKHPLFEADRALGPCIEFSSRSAETLPSAPEIVGALQIA</sequence>
<protein>
    <submittedName>
        <fullName evidence="1">Uncharacterized protein</fullName>
    </submittedName>
</protein>
<organism evidence="1">
    <name type="scientific">Bradyrhizobium septentrionale</name>
    <dbReference type="NCBI Taxonomy" id="1404411"/>
    <lineage>
        <taxon>Bacteria</taxon>
        <taxon>Pseudomonadati</taxon>
        <taxon>Pseudomonadota</taxon>
        <taxon>Alphaproteobacteria</taxon>
        <taxon>Hyphomicrobiales</taxon>
        <taxon>Nitrobacteraceae</taxon>
        <taxon>Bradyrhizobium</taxon>
    </lineage>
</organism>
<accession>A0A973W4R2</accession>
<gene>
    <name evidence="1" type="ORF">HAP48_032195</name>
    <name evidence="2" type="ORF">WDK88_13975</name>
</gene>
<reference evidence="1" key="1">
    <citation type="submission" date="2020-06" db="EMBL/GenBank/DDBJ databases">
        <title>Whole Genome Sequence of Bradyrhizobium sp. Strain 1S1.</title>
        <authorList>
            <person name="Bromfield E.S.P."/>
            <person name="Cloutier S."/>
        </authorList>
    </citation>
    <scope>NUCLEOTIDE SEQUENCE [LARGE SCALE GENOMIC DNA]</scope>
    <source>
        <strain evidence="1">1S1</strain>
    </source>
</reference>
<keyword evidence="3" id="KW-1185">Reference proteome</keyword>
<name>A0A973W4R2_9BRAD</name>
<reference evidence="2" key="3">
    <citation type="submission" date="2024-03" db="EMBL/GenBank/DDBJ databases">
        <authorList>
            <person name="Bromfield E.S.P."/>
            <person name="Cloutier S."/>
        </authorList>
    </citation>
    <scope>NUCLEOTIDE SEQUENCE</scope>
    <source>
        <strain evidence="2">5S5</strain>
    </source>
</reference>
<dbReference type="EMBL" id="JAAOLE020000001">
    <property type="protein sequence ID" value="NVI47542.1"/>
    <property type="molecule type" value="Genomic_DNA"/>
</dbReference>
<evidence type="ECO:0000313" key="1">
    <source>
        <dbReference type="EMBL" id="NVI47542.1"/>
    </source>
</evidence>
<proteinExistence type="predicted"/>
<dbReference type="RefSeq" id="WP_166208159.1">
    <property type="nucleotide sequence ID" value="NZ_CP088285.1"/>
</dbReference>
<dbReference type="EMBL" id="CP147711">
    <property type="protein sequence ID" value="WXC82602.1"/>
    <property type="molecule type" value="Genomic_DNA"/>
</dbReference>
<reference evidence="2" key="2">
    <citation type="journal article" date="2021" name="Int. J. Syst. Evol. Microbiol.">
        <title>Bradyrhizobium septentrionale sp. nov. (sv. septentrionale) and Bradyrhizobium quebecense sp. nov. (sv. septentrionale) associated with legumes native to Canada possess rearranged symbiosis genes and numerous insertion sequences.</title>
        <authorList>
            <person name="Bromfield E.S.P."/>
            <person name="Cloutier S."/>
        </authorList>
    </citation>
    <scope>NUCLEOTIDE SEQUENCE</scope>
    <source>
        <strain evidence="2">5S5</strain>
    </source>
</reference>
<dbReference type="Proteomes" id="UP001432046">
    <property type="component" value="Chromosome"/>
</dbReference>
<evidence type="ECO:0000313" key="3">
    <source>
        <dbReference type="Proteomes" id="UP001432046"/>
    </source>
</evidence>